<comment type="caution">
    <text evidence="5">The sequence shown here is derived from an EMBL/GenBank/DDBJ whole genome shotgun (WGS) entry which is preliminary data.</text>
</comment>
<proteinExistence type="predicted"/>
<dbReference type="RefSeq" id="WP_320714052.1">
    <property type="nucleotide sequence ID" value="NZ_JAXHOZ010000030.1"/>
</dbReference>
<dbReference type="InterPro" id="IPR002577">
    <property type="entry name" value="HTH_HxlR"/>
</dbReference>
<evidence type="ECO:0000256" key="1">
    <source>
        <dbReference type="ARBA" id="ARBA00023015"/>
    </source>
</evidence>
<evidence type="ECO:0000259" key="4">
    <source>
        <dbReference type="PROSITE" id="PS51118"/>
    </source>
</evidence>
<dbReference type="InterPro" id="IPR011991">
    <property type="entry name" value="ArsR-like_HTH"/>
</dbReference>
<accession>A0AAW9H0P8</accession>
<dbReference type="InterPro" id="IPR036388">
    <property type="entry name" value="WH-like_DNA-bd_sf"/>
</dbReference>
<dbReference type="PANTHER" id="PTHR33204">
    <property type="entry name" value="TRANSCRIPTIONAL REGULATOR, MARR FAMILY"/>
    <property type="match status" value="1"/>
</dbReference>
<dbReference type="SUPFAM" id="SSF46785">
    <property type="entry name" value="Winged helix' DNA-binding domain"/>
    <property type="match status" value="1"/>
</dbReference>
<dbReference type="AlphaFoldDB" id="A0AAW9H0P8"/>
<dbReference type="Proteomes" id="UP001269968">
    <property type="component" value="Unassembled WGS sequence"/>
</dbReference>
<protein>
    <submittedName>
        <fullName evidence="5">Helix-turn-helix domain-containing protein</fullName>
    </submittedName>
</protein>
<reference evidence="5" key="1">
    <citation type="submission" date="2023-11" db="EMBL/GenBank/DDBJ databases">
        <title>Comparative genomics revealed phylogeny of phytopathogenic Pectobacterium aroidearum based on whole-genome sequencing and function of putative horizontal acquire islands in P. aroidearum PccS1.</title>
        <authorList>
            <person name="Fan J."/>
            <person name="Yang L."/>
        </authorList>
    </citation>
    <scope>NUCLEOTIDE SEQUENCE</scope>
    <source>
        <strain evidence="5">NJAU140</strain>
    </source>
</reference>
<dbReference type="InterPro" id="IPR036390">
    <property type="entry name" value="WH_DNA-bd_sf"/>
</dbReference>
<dbReference type="PANTHER" id="PTHR33204:SF18">
    <property type="entry name" value="TRANSCRIPTIONAL REGULATORY PROTEIN"/>
    <property type="match status" value="1"/>
</dbReference>
<dbReference type="GO" id="GO:0006355">
    <property type="term" value="P:regulation of DNA-templated transcription"/>
    <property type="evidence" value="ECO:0007669"/>
    <property type="project" value="UniProtKB-ARBA"/>
</dbReference>
<dbReference type="Gene3D" id="1.10.10.10">
    <property type="entry name" value="Winged helix-like DNA-binding domain superfamily/Winged helix DNA-binding domain"/>
    <property type="match status" value="1"/>
</dbReference>
<evidence type="ECO:0000256" key="2">
    <source>
        <dbReference type="ARBA" id="ARBA00023125"/>
    </source>
</evidence>
<name>A0AAW9H0P8_9GAMM</name>
<dbReference type="EMBL" id="JAXHOZ010000030">
    <property type="protein sequence ID" value="MDY4377782.1"/>
    <property type="molecule type" value="Genomic_DNA"/>
</dbReference>
<feature type="domain" description="HTH hxlR-type" evidence="4">
    <location>
        <begin position="14"/>
        <end position="111"/>
    </location>
</feature>
<organism evidence="5 6">
    <name type="scientific">Pectobacterium brasiliense</name>
    <dbReference type="NCBI Taxonomy" id="180957"/>
    <lineage>
        <taxon>Bacteria</taxon>
        <taxon>Pseudomonadati</taxon>
        <taxon>Pseudomonadota</taxon>
        <taxon>Gammaproteobacteria</taxon>
        <taxon>Enterobacterales</taxon>
        <taxon>Pectobacteriaceae</taxon>
        <taxon>Pectobacterium</taxon>
    </lineage>
</organism>
<keyword evidence="2" id="KW-0238">DNA-binding</keyword>
<gene>
    <name evidence="5" type="ORF">SOV92_08030</name>
</gene>
<keyword evidence="1" id="KW-0805">Transcription regulation</keyword>
<evidence type="ECO:0000256" key="3">
    <source>
        <dbReference type="ARBA" id="ARBA00023163"/>
    </source>
</evidence>
<dbReference type="CDD" id="cd00090">
    <property type="entry name" value="HTH_ARSR"/>
    <property type="match status" value="1"/>
</dbReference>
<dbReference type="PROSITE" id="PS51118">
    <property type="entry name" value="HTH_HXLR"/>
    <property type="match status" value="1"/>
</dbReference>
<keyword evidence="3" id="KW-0804">Transcription</keyword>
<sequence>MIDEAADGSCETVCPIARSLSLIEGKWTLLIFRELCMGSHRFDEIQTQTGISSHLLSTRIKSLERHGLIERRVYCARPPRYEYFVTPKGKELEGILLLLRSWGTKWLARPGETEPAIILKHKSTGKDVSENLLKLSFDEYDASLSEAFAKERSEKQARFRSNAKSK</sequence>
<dbReference type="GO" id="GO:0003677">
    <property type="term" value="F:DNA binding"/>
    <property type="evidence" value="ECO:0007669"/>
    <property type="project" value="UniProtKB-KW"/>
</dbReference>
<evidence type="ECO:0000313" key="6">
    <source>
        <dbReference type="Proteomes" id="UP001269968"/>
    </source>
</evidence>
<dbReference type="Pfam" id="PF01638">
    <property type="entry name" value="HxlR"/>
    <property type="match status" value="1"/>
</dbReference>
<evidence type="ECO:0000313" key="5">
    <source>
        <dbReference type="EMBL" id="MDY4377782.1"/>
    </source>
</evidence>